<evidence type="ECO:0000256" key="1">
    <source>
        <dbReference type="SAM" id="MobiDB-lite"/>
    </source>
</evidence>
<dbReference type="Pfam" id="PF19878">
    <property type="entry name" value="DUF6351"/>
    <property type="match status" value="1"/>
</dbReference>
<dbReference type="EMBL" id="JACIFZ010000001">
    <property type="protein sequence ID" value="MBB4219422.1"/>
    <property type="molecule type" value="Genomic_DNA"/>
</dbReference>
<dbReference type="RefSeq" id="WP_184634605.1">
    <property type="nucleotide sequence ID" value="NZ_JACIFZ010000001.1"/>
</dbReference>
<sequence length="770" mass="81035">MIRTQKKSTRLRPTPVRIGTLLAVLALTACGGGGGGGGGGFSFIPPAAGGGGGGAGGGGGGTTPTDPSGPGNPPPVDATLRIGVLSSSPQLVTGDDALVELELLREKADGGLAVSVDGRDVTAAFSRDPASGRLVGKLTGLKLGSNELVASYGGYSAKLQLTAYPITGPVISGPHEEPFVCGYATFTRMGGQVLKPLDDGKCSVETRVDYYYRTTAGSNVRFVPESITAYPANMAWLTINGKQVPYVVRLESGTINRGLYQSAILHDVLNEPAPSPTSRPAGWNGTLLYPLGGGCQGGWFQQGNDFATLINPTYQSRGFAVTTSTLNVFGTNCNDQLSSETIAMVKERFIENFGVPAHTVGTGGSGGSYQSHQTSDNYPGLFDGVVVSQVFADVTSSTIFKLHDSRVLNNYFNDPATAALAYTTAEKQAISGYLQIGNIPNMSNSAGRLDPTVSFPAGVPAEQRYNALTNPTGARATVFDHTVNVYGKTEAEGFALRPIDNVGIQYGLNALNEGKLGIEKFLDLNERVGGVDRDMKRTAARTVGDTDALRRAYQSGRIVNGAGGLASTAIIDLRDYNDGATGGDIHTKIHSFSMRERLRRANGNIDNHVMWTMGGGSAAAFDEMVKWLSAVKADTSERTKAQKIAANRPADLQDACWNAGLKYTEEQTAFGAGACNTFYPAGTTPRMAAGGPLTDDIAKCQLKPLNPSDYSVSFNPTQWARLSAAFPEGVCDWTKPGVGQQPLAGTWLSFGPSPVNLLFDITKKLVSSFL</sequence>
<organism evidence="3 4">
    <name type="scientific">Variovorax guangxiensis</name>
    <dbReference type="NCBI Taxonomy" id="1775474"/>
    <lineage>
        <taxon>Bacteria</taxon>
        <taxon>Pseudomonadati</taxon>
        <taxon>Pseudomonadota</taxon>
        <taxon>Betaproteobacteria</taxon>
        <taxon>Burkholderiales</taxon>
        <taxon>Comamonadaceae</taxon>
        <taxon>Variovorax</taxon>
    </lineage>
</organism>
<dbReference type="Proteomes" id="UP000524450">
    <property type="component" value="Unassembled WGS sequence"/>
</dbReference>
<feature type="compositionally biased region" description="Gly residues" evidence="1">
    <location>
        <begin position="52"/>
        <end position="62"/>
    </location>
</feature>
<dbReference type="PROSITE" id="PS51257">
    <property type="entry name" value="PROKAR_LIPOPROTEIN"/>
    <property type="match status" value="1"/>
</dbReference>
<proteinExistence type="predicted"/>
<accession>A0A840FEB1</accession>
<evidence type="ECO:0000313" key="3">
    <source>
        <dbReference type="EMBL" id="MBB4219422.1"/>
    </source>
</evidence>
<dbReference type="InterPro" id="IPR045556">
    <property type="entry name" value="DUF6351"/>
</dbReference>
<dbReference type="AlphaFoldDB" id="A0A840FEB1"/>
<name>A0A840FEB1_9BURK</name>
<dbReference type="InterPro" id="IPR029058">
    <property type="entry name" value="AB_hydrolase_fold"/>
</dbReference>
<evidence type="ECO:0000259" key="2">
    <source>
        <dbReference type="Pfam" id="PF19878"/>
    </source>
</evidence>
<gene>
    <name evidence="3" type="ORF">GGD71_000169</name>
</gene>
<feature type="domain" description="DUF6351" evidence="2">
    <location>
        <begin position="82"/>
        <end position="742"/>
    </location>
</feature>
<protein>
    <recommendedName>
        <fullName evidence="2">DUF6351 domain-containing protein</fullName>
    </recommendedName>
</protein>
<comment type="caution">
    <text evidence="3">The sequence shown here is derived from an EMBL/GenBank/DDBJ whole genome shotgun (WGS) entry which is preliminary data.</text>
</comment>
<evidence type="ECO:0000313" key="4">
    <source>
        <dbReference type="Proteomes" id="UP000524450"/>
    </source>
</evidence>
<feature type="region of interest" description="Disordered" evidence="1">
    <location>
        <begin position="52"/>
        <end position="77"/>
    </location>
</feature>
<reference evidence="3 4" key="1">
    <citation type="submission" date="2020-08" db="EMBL/GenBank/DDBJ databases">
        <title>Genomic Encyclopedia of Type Strains, Phase IV (KMG-V): Genome sequencing to study the core and pangenomes of soil and plant-associated prokaryotes.</title>
        <authorList>
            <person name="Whitman W."/>
        </authorList>
    </citation>
    <scope>NUCLEOTIDE SEQUENCE [LARGE SCALE GENOMIC DNA]</scope>
    <source>
        <strain evidence="3 4">34/80</strain>
    </source>
</reference>
<dbReference type="SUPFAM" id="SSF53474">
    <property type="entry name" value="alpha/beta-Hydrolases"/>
    <property type="match status" value="1"/>
</dbReference>